<sequence>MRLAVDAVASGCLRRALGRLCCRLLRGVCQVGCGQGAEGVAQAAQCIAEFGRDEPELVGVAFGELGQGLQVLVGEQLLAGVGFVDCCEDLLHGFGFTVCAQDCRLCVTFCTKDLRLLFTLCTQDCGAGFTFCGQNVGLLLAFCGEDCGATVTLCTHLLLHGVLDGYRGLDFLDVHAGDAQTPAAGGGVEYASQLRVDLVAGGEGLLQVQATDDVTQGCAGQFVHGANVVGDFVGCRARVGDLEVHDGVDTDHEVIFGDHRLRGEGNDLFTQIDEGQHAVNYGDDDVQAGVENGVEFTQSFDDAGSSLRDDAHGLCEHRQHEEDE</sequence>
<dbReference type="KEGG" id="rmu:RMDY18_10490"/>
<dbReference type="AlphaFoldDB" id="D2NTA5"/>
<protein>
    <submittedName>
        <fullName evidence="1">RTX toxins</fullName>
    </submittedName>
</protein>
<dbReference type="HOGENOM" id="CLU_857612_0_0_11"/>
<evidence type="ECO:0000313" key="2">
    <source>
        <dbReference type="Proteomes" id="UP000001883"/>
    </source>
</evidence>
<reference evidence="1 2" key="2">
    <citation type="journal article" date="2010" name="J Osaka Dent Univ">
        <title>Isolation and identification of Rothia mucilaginosa from persistent apical periodontitis lesions.</title>
        <authorList>
            <person name="Yamane K."/>
            <person name="Yoshida M."/>
            <person name="Fujihira T."/>
            <person name="Baba T."/>
            <person name="Tsuji N."/>
            <person name="Hayashi H."/>
            <person name="Sugimori C."/>
            <person name="Yamanaka T."/>
            <person name="Mashimo C."/>
            <person name="Nambu T."/>
            <person name="Kawai H."/>
            <person name="Fukushima H."/>
        </authorList>
    </citation>
    <scope>NUCLEOTIDE SEQUENCE [LARGE SCALE GENOMIC DNA]</scope>
    <source>
        <strain evidence="1 2">DY-18</strain>
    </source>
</reference>
<reference evidence="2" key="1">
    <citation type="submission" date="2009-07" db="EMBL/GenBank/DDBJ databases">
        <title>Complete genome sequence of Rothia mucilaginosa DJ.</title>
        <authorList>
            <person name="Yamane K."/>
            <person name="Nambu T."/>
            <person name="Mashimo C."/>
            <person name="Sugimori C."/>
            <person name="Yamanaka T."/>
            <person name="Leung K."/>
            <person name="Fukushima H."/>
        </authorList>
    </citation>
    <scope>NUCLEOTIDE SEQUENCE [LARGE SCALE GENOMIC DNA]</scope>
    <source>
        <strain evidence="2">DY-18</strain>
    </source>
</reference>
<evidence type="ECO:0000313" key="1">
    <source>
        <dbReference type="EMBL" id="BAI64881.1"/>
    </source>
</evidence>
<name>D2NTA5_ROTMD</name>
<dbReference type="EMBL" id="AP011540">
    <property type="protein sequence ID" value="BAI64881.1"/>
    <property type="molecule type" value="Genomic_DNA"/>
</dbReference>
<accession>D2NTA5</accession>
<gene>
    <name evidence="1" type="ordered locus">RMDY18_10490</name>
</gene>
<dbReference type="eggNOG" id="COG3266">
    <property type="taxonomic scope" value="Bacteria"/>
</dbReference>
<organism evidence="1 2">
    <name type="scientific">Rothia mucilaginosa (strain DY-18)</name>
    <name type="common">Stomatococcus mucilaginosus</name>
    <dbReference type="NCBI Taxonomy" id="680646"/>
    <lineage>
        <taxon>Bacteria</taxon>
        <taxon>Bacillati</taxon>
        <taxon>Actinomycetota</taxon>
        <taxon>Actinomycetes</taxon>
        <taxon>Micrococcales</taxon>
        <taxon>Micrococcaceae</taxon>
        <taxon>Rothia</taxon>
    </lineage>
</organism>
<reference evidence="1 2" key="3">
    <citation type="journal article" date="2010" name="Sequencing">
        <title>Complete Genome Sequence of Rothia mucilaginosa DY-18: A Clinical Isolate with Dense Meshwork-Like Structures from a Persistent Apical Periodontitis Lesion.</title>
        <authorList>
            <person name="Yamane K."/>
            <person name="Nambu T."/>
            <person name="Yamanaka T."/>
            <person name="Mashimo C."/>
            <person name="Sugimori C."/>
            <person name="Leung K.-P."/>
            <person name="Fukushima H."/>
        </authorList>
    </citation>
    <scope>NUCLEOTIDE SEQUENCE [LARGE SCALE GENOMIC DNA]</scope>
    <source>
        <strain evidence="1 2">DY-18</strain>
    </source>
</reference>
<keyword evidence="2" id="KW-1185">Reference proteome</keyword>
<dbReference type="Proteomes" id="UP000001883">
    <property type="component" value="Chromosome"/>
</dbReference>
<proteinExistence type="predicted"/>